<organism evidence="1 2">
    <name type="scientific">Panagrolaimus sp. ES5</name>
    <dbReference type="NCBI Taxonomy" id="591445"/>
    <lineage>
        <taxon>Eukaryota</taxon>
        <taxon>Metazoa</taxon>
        <taxon>Ecdysozoa</taxon>
        <taxon>Nematoda</taxon>
        <taxon>Chromadorea</taxon>
        <taxon>Rhabditida</taxon>
        <taxon>Tylenchina</taxon>
        <taxon>Panagrolaimomorpha</taxon>
        <taxon>Panagrolaimoidea</taxon>
        <taxon>Panagrolaimidae</taxon>
        <taxon>Panagrolaimus</taxon>
    </lineage>
</organism>
<accession>A0AC34GIE9</accession>
<sequence>MKLLFATLIALSILGYAESACLCYANQTVSSTIAAVTIGGPTETGAFGSPPCAPVTCTTIVTFTGNLNNSLPAGAQISIVQCANLTTANTVTLLAKPQTFSSCQSGVYKDTITNTNVFTFVYNLTVPITFTVVLQPVSQIPQTTTPAPAPTTPVYPGPFISNPAIATMDLMIGLDTNSANQQYFNQSRDVIKKIVSYFTYSSDFVRLSFMTFDPYSASGTGKYPLWSHNNQTISDELNNMPFFPGNQSKYFSALNTYFFAKLGDDDFPLRSNIQRVFIIFTGTDGDFVPASQTTVPADIDSNNVKFIYVNMNTNIQTVNGPPAYYQNLKLITGKGSNVAHWFDYQLDQNNAEDILSTLYFNGNNLCNAPSSADLPVTTTTLSYSIPIAPATLYCNYMNNVQTYVNANGPPGSVLQVYFTKYDLSNEKDVIRIGVDGTEVSVLTGRFGSAYYCIPGSKITVTFQSMNGLVYSGYTSRVTYFLTPAACHISPTAPPSMKIAPHAKFIDITDKL</sequence>
<proteinExistence type="predicted"/>
<name>A0AC34GIE9_9BILA</name>
<evidence type="ECO:0000313" key="1">
    <source>
        <dbReference type="Proteomes" id="UP000887579"/>
    </source>
</evidence>
<dbReference type="Proteomes" id="UP000887579">
    <property type="component" value="Unplaced"/>
</dbReference>
<protein>
    <submittedName>
        <fullName evidence="2">VWFA domain-containing protein</fullName>
    </submittedName>
</protein>
<reference evidence="2" key="1">
    <citation type="submission" date="2022-11" db="UniProtKB">
        <authorList>
            <consortium name="WormBaseParasite"/>
        </authorList>
    </citation>
    <scope>IDENTIFICATION</scope>
</reference>
<evidence type="ECO:0000313" key="2">
    <source>
        <dbReference type="WBParaSite" id="ES5_v2.g295.t1"/>
    </source>
</evidence>
<dbReference type="WBParaSite" id="ES5_v2.g295.t1">
    <property type="protein sequence ID" value="ES5_v2.g295.t1"/>
    <property type="gene ID" value="ES5_v2.g295"/>
</dbReference>